<evidence type="ECO:0000256" key="2">
    <source>
        <dbReference type="SAM" id="MobiDB-lite"/>
    </source>
</evidence>
<feature type="domain" description="Ferrous iron transporter FeoA-like" evidence="3">
    <location>
        <begin position="25"/>
        <end position="101"/>
    </location>
</feature>
<proteinExistence type="predicted"/>
<comment type="caution">
    <text evidence="4">The sequence shown here is derived from an EMBL/GenBank/DDBJ whole genome shotgun (WGS) entry which is preliminary data.</text>
</comment>
<keyword evidence="5" id="KW-1185">Reference proteome</keyword>
<dbReference type="InterPro" id="IPR038157">
    <property type="entry name" value="FeoA_core_dom"/>
</dbReference>
<keyword evidence="1" id="KW-0408">Iron</keyword>
<feature type="region of interest" description="Disordered" evidence="2">
    <location>
        <begin position="1"/>
        <end position="24"/>
    </location>
</feature>
<dbReference type="RefSeq" id="WP_169420339.1">
    <property type="nucleotide sequence ID" value="NZ_JABBFX010000002.1"/>
</dbReference>
<sequence length="106" mass="11353">MNTRTLPPTGLSVSSAPSGREPAVQRLDQAPKGHVCTVRHVQADPQVPERARQLEEIGFYPGERVTVMTRGFPGGDPIVVRIGQSTFALRGAEAACVHVEPALQAQ</sequence>
<evidence type="ECO:0000256" key="1">
    <source>
        <dbReference type="ARBA" id="ARBA00023004"/>
    </source>
</evidence>
<dbReference type="Proteomes" id="UP000541185">
    <property type="component" value="Unassembled WGS sequence"/>
</dbReference>
<name>A0A848H6C2_9BURK</name>
<dbReference type="AlphaFoldDB" id="A0A848H6C2"/>
<dbReference type="EMBL" id="JABBFX010000002">
    <property type="protein sequence ID" value="NML46047.1"/>
    <property type="molecule type" value="Genomic_DNA"/>
</dbReference>
<dbReference type="SMART" id="SM00899">
    <property type="entry name" value="FeoA"/>
    <property type="match status" value="1"/>
</dbReference>
<dbReference type="Gene3D" id="2.30.30.90">
    <property type="match status" value="1"/>
</dbReference>
<dbReference type="SUPFAM" id="SSF50037">
    <property type="entry name" value="C-terminal domain of transcriptional repressors"/>
    <property type="match status" value="1"/>
</dbReference>
<organism evidence="4 5">
    <name type="scientific">Ramlibacter agri</name>
    <dbReference type="NCBI Taxonomy" id="2728837"/>
    <lineage>
        <taxon>Bacteria</taxon>
        <taxon>Pseudomonadati</taxon>
        <taxon>Pseudomonadota</taxon>
        <taxon>Betaproteobacteria</taxon>
        <taxon>Burkholderiales</taxon>
        <taxon>Comamonadaceae</taxon>
        <taxon>Ramlibacter</taxon>
    </lineage>
</organism>
<dbReference type="InterPro" id="IPR008988">
    <property type="entry name" value="Transcriptional_repressor_C"/>
</dbReference>
<evidence type="ECO:0000259" key="3">
    <source>
        <dbReference type="SMART" id="SM00899"/>
    </source>
</evidence>
<accession>A0A848H6C2</accession>
<feature type="compositionally biased region" description="Polar residues" evidence="2">
    <location>
        <begin position="1"/>
        <end position="17"/>
    </location>
</feature>
<protein>
    <submittedName>
        <fullName evidence="4">Ferrous iron transport protein A</fullName>
    </submittedName>
</protein>
<dbReference type="Pfam" id="PF04023">
    <property type="entry name" value="FeoA"/>
    <property type="match status" value="1"/>
</dbReference>
<dbReference type="InterPro" id="IPR007167">
    <property type="entry name" value="Fe-transptr_FeoA-like"/>
</dbReference>
<dbReference type="GO" id="GO:0046914">
    <property type="term" value="F:transition metal ion binding"/>
    <property type="evidence" value="ECO:0007669"/>
    <property type="project" value="InterPro"/>
</dbReference>
<evidence type="ECO:0000313" key="4">
    <source>
        <dbReference type="EMBL" id="NML46047.1"/>
    </source>
</evidence>
<gene>
    <name evidence="4" type="ORF">HHL11_20025</name>
</gene>
<evidence type="ECO:0000313" key="5">
    <source>
        <dbReference type="Proteomes" id="UP000541185"/>
    </source>
</evidence>
<reference evidence="4 5" key="1">
    <citation type="submission" date="2020-04" db="EMBL/GenBank/DDBJ databases">
        <title>Ramlibacter sp. G-1-2-2 isolated from soil.</title>
        <authorList>
            <person name="Dahal R.H."/>
        </authorList>
    </citation>
    <scope>NUCLEOTIDE SEQUENCE [LARGE SCALE GENOMIC DNA]</scope>
    <source>
        <strain evidence="4 5">G-1-2-2</strain>
    </source>
</reference>